<accession>A0A1G9WIN8</accession>
<dbReference type="AlphaFoldDB" id="A0A1G9WIN8"/>
<dbReference type="GO" id="GO:0030170">
    <property type="term" value="F:pyridoxal phosphate binding"/>
    <property type="evidence" value="ECO:0007669"/>
    <property type="project" value="InterPro"/>
</dbReference>
<evidence type="ECO:0000256" key="2">
    <source>
        <dbReference type="ARBA" id="ARBA00022576"/>
    </source>
</evidence>
<keyword evidence="6" id="KW-1185">Reference proteome</keyword>
<dbReference type="InterPro" id="IPR050881">
    <property type="entry name" value="LL-DAP_aminotransferase"/>
</dbReference>
<protein>
    <submittedName>
        <fullName evidence="5">N-succinyldiaminopimelate aminotransferase</fullName>
    </submittedName>
</protein>
<keyword evidence="2 5" id="KW-0032">Aminotransferase</keyword>
<organism evidence="5 6">
    <name type="scientific">Allokutzneria albata</name>
    <name type="common">Kibdelosporangium albatum</name>
    <dbReference type="NCBI Taxonomy" id="211114"/>
    <lineage>
        <taxon>Bacteria</taxon>
        <taxon>Bacillati</taxon>
        <taxon>Actinomycetota</taxon>
        <taxon>Actinomycetes</taxon>
        <taxon>Pseudonocardiales</taxon>
        <taxon>Pseudonocardiaceae</taxon>
        <taxon>Allokutzneria</taxon>
    </lineage>
</organism>
<dbReference type="GO" id="GO:0008483">
    <property type="term" value="F:transaminase activity"/>
    <property type="evidence" value="ECO:0007669"/>
    <property type="project" value="UniProtKB-KW"/>
</dbReference>
<dbReference type="InterPro" id="IPR004839">
    <property type="entry name" value="Aminotransferase_I/II_large"/>
</dbReference>
<dbReference type="SUPFAM" id="SSF53383">
    <property type="entry name" value="PLP-dependent transferases"/>
    <property type="match status" value="1"/>
</dbReference>
<comment type="cofactor">
    <cofactor evidence="1">
        <name>pyridoxal 5'-phosphate</name>
        <dbReference type="ChEBI" id="CHEBI:597326"/>
    </cofactor>
</comment>
<dbReference type="InterPro" id="IPR015421">
    <property type="entry name" value="PyrdxlP-dep_Trfase_major"/>
</dbReference>
<dbReference type="CDD" id="cd00609">
    <property type="entry name" value="AAT_like"/>
    <property type="match status" value="1"/>
</dbReference>
<reference evidence="5 6" key="1">
    <citation type="submission" date="2016-10" db="EMBL/GenBank/DDBJ databases">
        <authorList>
            <person name="de Groot N.N."/>
        </authorList>
    </citation>
    <scope>NUCLEOTIDE SEQUENCE [LARGE SCALE GENOMIC DNA]</scope>
    <source>
        <strain evidence="5 6">DSM 44149</strain>
    </source>
</reference>
<dbReference type="STRING" id="211114.SAMN04489726_3640"/>
<proteinExistence type="predicted"/>
<evidence type="ECO:0000313" key="5">
    <source>
        <dbReference type="EMBL" id="SDM84452.1"/>
    </source>
</evidence>
<evidence type="ECO:0000256" key="3">
    <source>
        <dbReference type="ARBA" id="ARBA00022679"/>
    </source>
</evidence>
<dbReference type="PANTHER" id="PTHR42832:SF3">
    <property type="entry name" value="L-GLUTAMINE--4-(METHYLSULFANYL)-2-OXOBUTANOATE AMINOTRANSFERASE"/>
    <property type="match status" value="1"/>
</dbReference>
<dbReference type="InterPro" id="IPR015424">
    <property type="entry name" value="PyrdxlP-dep_Trfase"/>
</dbReference>
<evidence type="ECO:0000313" key="6">
    <source>
        <dbReference type="Proteomes" id="UP000183376"/>
    </source>
</evidence>
<dbReference type="eggNOG" id="COG0436">
    <property type="taxonomic scope" value="Bacteria"/>
</dbReference>
<feature type="domain" description="Aminotransferase class I/classII large" evidence="4">
    <location>
        <begin position="70"/>
        <end position="379"/>
    </location>
</feature>
<dbReference type="Proteomes" id="UP000183376">
    <property type="component" value="Chromosome I"/>
</dbReference>
<name>A0A1G9WIN8_ALLAB</name>
<dbReference type="Gene3D" id="3.40.640.10">
    <property type="entry name" value="Type I PLP-dependent aspartate aminotransferase-like (Major domain)"/>
    <property type="match status" value="1"/>
</dbReference>
<dbReference type="PANTHER" id="PTHR42832">
    <property type="entry name" value="AMINO ACID AMINOTRANSFERASE"/>
    <property type="match status" value="1"/>
</dbReference>
<dbReference type="RefSeq" id="WP_030429758.1">
    <property type="nucleotide sequence ID" value="NZ_JOEF01000008.1"/>
</dbReference>
<evidence type="ECO:0000256" key="1">
    <source>
        <dbReference type="ARBA" id="ARBA00001933"/>
    </source>
</evidence>
<sequence length="422" mass="45712">MITESTLRTLLDGDAAPCAMPDVLLLREYLHRGLPYGDPICLSFGETWDRVPPALAARLAETPVNAHGYQLSLYGLPRLRTALREHLATGHGLTGGDWEVAVSWTGTRHAMFDFGRLVRDGAGPGTPVVLAAGPSWDYSGVFSPLGFAVRYLPLRPEHGFQPQQEDLAEAVAKVLATPGERLAMVVINAQHNPTAVNWSEEFVAAMVDAAVEHDAAILVDDAYFGVCDAGVDATSALRVVVERAPRVPWLAVRSMGKQFGCNGWGIGSMVAAPDVLAELINRYRLHHGLMHAGPAQHAMADWLESAESTDFLTAQSFEVADIRQATVQACVEQLGHPGSAVHAGECTPYVLIEVPPAYEPEQYRAECFERTGVLVAPVWPWPYPGPESGATPLPYLRLYIAAGEKDVVEATRRMADAGLTYR</sequence>
<evidence type="ECO:0000259" key="4">
    <source>
        <dbReference type="Pfam" id="PF00155"/>
    </source>
</evidence>
<dbReference type="EMBL" id="LT629701">
    <property type="protein sequence ID" value="SDM84452.1"/>
    <property type="molecule type" value="Genomic_DNA"/>
</dbReference>
<keyword evidence="3 5" id="KW-0808">Transferase</keyword>
<gene>
    <name evidence="5" type="ORF">SAMN04489726_3640</name>
</gene>
<dbReference type="Pfam" id="PF00155">
    <property type="entry name" value="Aminotran_1_2"/>
    <property type="match status" value="1"/>
</dbReference>